<feature type="transmembrane region" description="Helical" evidence="7">
    <location>
        <begin position="592"/>
        <end position="612"/>
    </location>
</feature>
<dbReference type="GO" id="GO:0046839">
    <property type="term" value="P:phospholipid dephosphorylation"/>
    <property type="evidence" value="ECO:0007669"/>
    <property type="project" value="TreeGrafter"/>
</dbReference>
<evidence type="ECO:0000256" key="3">
    <source>
        <dbReference type="ARBA" id="ARBA00022692"/>
    </source>
</evidence>
<keyword evidence="4 7" id="KW-1133">Transmembrane helix</keyword>
<feature type="compositionally biased region" description="Polar residues" evidence="6">
    <location>
        <begin position="29"/>
        <end position="39"/>
    </location>
</feature>
<evidence type="ECO:0000259" key="8">
    <source>
        <dbReference type="Pfam" id="PF01569"/>
    </source>
</evidence>
<dbReference type="InterPro" id="IPR043216">
    <property type="entry name" value="PAP-like"/>
</dbReference>
<dbReference type="OrthoDB" id="8907274at2759"/>
<evidence type="ECO:0000313" key="9">
    <source>
        <dbReference type="EMBL" id="KAA0183816.1"/>
    </source>
</evidence>
<keyword evidence="10" id="KW-1185">Reference proteome</keyword>
<reference evidence="9" key="1">
    <citation type="submission" date="2019-05" db="EMBL/GenBank/DDBJ databases">
        <title>Annotation for the trematode Fasciolopsis buski.</title>
        <authorList>
            <person name="Choi Y.-J."/>
        </authorList>
    </citation>
    <scope>NUCLEOTIDE SEQUENCE</scope>
    <source>
        <strain evidence="9">HT</strain>
        <tissue evidence="9">Whole worm</tissue>
    </source>
</reference>
<dbReference type="Gene3D" id="1.20.144.10">
    <property type="entry name" value="Phosphatidic acid phosphatase type 2/haloperoxidase"/>
    <property type="match status" value="1"/>
</dbReference>
<feature type="transmembrane region" description="Helical" evidence="7">
    <location>
        <begin position="561"/>
        <end position="580"/>
    </location>
</feature>
<evidence type="ECO:0000256" key="4">
    <source>
        <dbReference type="ARBA" id="ARBA00022989"/>
    </source>
</evidence>
<feature type="domain" description="Phosphatidic acid phosphatase type 2/haloperoxidase" evidence="8">
    <location>
        <begin position="438"/>
        <end position="644"/>
    </location>
</feature>
<dbReference type="InterPro" id="IPR036938">
    <property type="entry name" value="PAP2/HPO_sf"/>
</dbReference>
<keyword evidence="5 7" id="KW-0472">Membrane</keyword>
<proteinExistence type="inferred from homology"/>
<evidence type="ECO:0000256" key="6">
    <source>
        <dbReference type="SAM" id="MobiDB-lite"/>
    </source>
</evidence>
<name>A0A8E0VCJ7_9TREM</name>
<dbReference type="PANTHER" id="PTHR10165:SF35">
    <property type="entry name" value="RE23632P"/>
    <property type="match status" value="1"/>
</dbReference>
<organism evidence="9 10">
    <name type="scientific">Fasciolopsis buskii</name>
    <dbReference type="NCBI Taxonomy" id="27845"/>
    <lineage>
        <taxon>Eukaryota</taxon>
        <taxon>Metazoa</taxon>
        <taxon>Spiralia</taxon>
        <taxon>Lophotrochozoa</taxon>
        <taxon>Platyhelminthes</taxon>
        <taxon>Trematoda</taxon>
        <taxon>Digenea</taxon>
        <taxon>Plagiorchiida</taxon>
        <taxon>Echinostomata</taxon>
        <taxon>Echinostomatoidea</taxon>
        <taxon>Fasciolidae</taxon>
        <taxon>Fasciolopsis</taxon>
    </lineage>
</organism>
<evidence type="ECO:0000256" key="7">
    <source>
        <dbReference type="SAM" id="Phobius"/>
    </source>
</evidence>
<sequence length="698" mass="78155">MHTLPNRSVNTFQTAGVRRSSLTGMRYPRSSSLYLPQNEQNDESRSQLLPSETCSGERRAQTLGRPQQHSHAAPSFCSRNMTNPLFDSATSLDQPWYRGYGHPVSLSPPQINLPDQAVDSTSGYGTVREMQPTIRVPSIRSPGSVYSTSRRTDERPVAPKRNWIGCVGLTCCGKEQSPYSTPDDLASSAGWTQPETTQPAQPWVICLLTVSAIFDLFLMILLAVVVFFLNWADWIPLHHRTFRCPALPPGLDETKFDTANPILRQYMNQLQPPLPPTTPGYGLIPGGYPGPVEPNQLLSRQPLRTLQGMHTLNGFAEPVAWDADLGLMPPPQVQQFRPELVYGLTTTRLYGPSDEHTKPGWGRTSRDSWLRLNPTAPYSDVDTGSIILGCIILPLAMIFVIEVVAFCLTCCGPLVTTRQTKRAGQFRHVIGRLYRLIVTYTFGFLTVMLLALILQAAIGRLRPEFIKLCRPSPNVCPRWAALLRAAGYGFDWNNPDAFSGDPQLLNFLQQESARRGFYLVPRTTTPNPNLRTTGYAEDGVYSDADCTEKNVLRMKYARTSFPSLSASVTMYATIFLAAYITHTLRYLRRTCFSIPLTLLVSSCLVNLLLGLGRVVYRKNWLEDVLAGWALGLIVAAYVLYRALKNNQSKNEIGVVSNAELQKQLHRIQHLLQSNQDYRQNEVCSYLPPCVILPCFLFY</sequence>
<feature type="compositionally biased region" description="Polar residues" evidence="6">
    <location>
        <begin position="1"/>
        <end position="14"/>
    </location>
</feature>
<feature type="transmembrane region" description="Helical" evidence="7">
    <location>
        <begin position="436"/>
        <end position="458"/>
    </location>
</feature>
<comment type="caution">
    <text evidence="9">The sequence shown here is derived from an EMBL/GenBank/DDBJ whole genome shotgun (WGS) entry which is preliminary data.</text>
</comment>
<protein>
    <recommendedName>
        <fullName evidence="8">Phosphatidic acid phosphatase type 2/haloperoxidase domain-containing protein</fullName>
    </recommendedName>
</protein>
<gene>
    <name evidence="9" type="ORF">FBUS_03418</name>
</gene>
<dbReference type="SUPFAM" id="SSF48317">
    <property type="entry name" value="Acid phosphatase/Vanadium-dependent haloperoxidase"/>
    <property type="match status" value="1"/>
</dbReference>
<dbReference type="Proteomes" id="UP000728185">
    <property type="component" value="Unassembled WGS sequence"/>
</dbReference>
<dbReference type="EMBL" id="LUCM01011551">
    <property type="protein sequence ID" value="KAA0183816.1"/>
    <property type="molecule type" value="Genomic_DNA"/>
</dbReference>
<feature type="transmembrane region" description="Helical" evidence="7">
    <location>
        <begin position="624"/>
        <end position="643"/>
    </location>
</feature>
<dbReference type="AlphaFoldDB" id="A0A8E0VCJ7"/>
<evidence type="ECO:0000256" key="5">
    <source>
        <dbReference type="ARBA" id="ARBA00023136"/>
    </source>
</evidence>
<evidence type="ECO:0000256" key="1">
    <source>
        <dbReference type="ARBA" id="ARBA00004141"/>
    </source>
</evidence>
<comment type="subcellular location">
    <subcellularLocation>
        <location evidence="1">Membrane</location>
        <topology evidence="1">Multi-pass membrane protein</topology>
    </subcellularLocation>
</comment>
<dbReference type="Pfam" id="PF01569">
    <property type="entry name" value="PAP2"/>
    <property type="match status" value="1"/>
</dbReference>
<accession>A0A8E0VCJ7</accession>
<feature type="transmembrane region" description="Helical" evidence="7">
    <location>
        <begin position="203"/>
        <end position="229"/>
    </location>
</feature>
<dbReference type="GO" id="GO:0016020">
    <property type="term" value="C:membrane"/>
    <property type="evidence" value="ECO:0007669"/>
    <property type="project" value="UniProtKB-SubCell"/>
</dbReference>
<dbReference type="PANTHER" id="PTHR10165">
    <property type="entry name" value="LIPID PHOSPHATE PHOSPHATASE"/>
    <property type="match status" value="1"/>
</dbReference>
<feature type="transmembrane region" description="Helical" evidence="7">
    <location>
        <begin position="386"/>
        <end position="415"/>
    </location>
</feature>
<dbReference type="GO" id="GO:0006644">
    <property type="term" value="P:phospholipid metabolic process"/>
    <property type="evidence" value="ECO:0007669"/>
    <property type="project" value="InterPro"/>
</dbReference>
<keyword evidence="3 7" id="KW-0812">Transmembrane</keyword>
<evidence type="ECO:0000256" key="2">
    <source>
        <dbReference type="ARBA" id="ARBA00008816"/>
    </source>
</evidence>
<comment type="similarity">
    <text evidence="2">Belongs to the PA-phosphatase related phosphoesterase family.</text>
</comment>
<feature type="region of interest" description="Disordered" evidence="6">
    <location>
        <begin position="1"/>
        <end position="76"/>
    </location>
</feature>
<evidence type="ECO:0000313" key="10">
    <source>
        <dbReference type="Proteomes" id="UP000728185"/>
    </source>
</evidence>
<dbReference type="InterPro" id="IPR000326">
    <property type="entry name" value="PAP2/HPO"/>
</dbReference>
<dbReference type="GO" id="GO:0008195">
    <property type="term" value="F:phosphatidate phosphatase activity"/>
    <property type="evidence" value="ECO:0007669"/>
    <property type="project" value="TreeGrafter"/>
</dbReference>